<dbReference type="SMART" id="SM00331">
    <property type="entry name" value="PP2C_SIG"/>
    <property type="match status" value="1"/>
</dbReference>
<dbReference type="PANTHER" id="PTHR35801:SF1">
    <property type="entry name" value="PHOSPHOSERINE PHOSPHATASE RSBX"/>
    <property type="match status" value="1"/>
</dbReference>
<gene>
    <name evidence="2" type="ORF">IAC73_01610</name>
</gene>
<proteinExistence type="predicted"/>
<organism evidence="2 3">
    <name type="scientific">Candidatus Limadaptatus stercoripullorum</name>
    <dbReference type="NCBI Taxonomy" id="2840846"/>
    <lineage>
        <taxon>Bacteria</taxon>
        <taxon>Bacillati</taxon>
        <taxon>Bacillota</taxon>
        <taxon>Clostridia</taxon>
        <taxon>Eubacteriales</taxon>
        <taxon>Candidatus Limadaptatus</taxon>
    </lineage>
</organism>
<protein>
    <submittedName>
        <fullName evidence="2">SpoIIE family protein phosphatase</fullName>
    </submittedName>
</protein>
<dbReference type="EMBL" id="DVOE01000021">
    <property type="protein sequence ID" value="HIU98525.1"/>
    <property type="molecule type" value="Genomic_DNA"/>
</dbReference>
<evidence type="ECO:0000313" key="3">
    <source>
        <dbReference type="Proteomes" id="UP000886857"/>
    </source>
</evidence>
<dbReference type="InterPro" id="IPR036457">
    <property type="entry name" value="PPM-type-like_dom_sf"/>
</dbReference>
<dbReference type="SUPFAM" id="SSF81606">
    <property type="entry name" value="PP2C-like"/>
    <property type="match status" value="1"/>
</dbReference>
<feature type="domain" description="PPM-type phosphatase" evidence="1">
    <location>
        <begin position="4"/>
        <end position="218"/>
    </location>
</feature>
<dbReference type="Gene3D" id="3.60.40.10">
    <property type="entry name" value="PPM-type phosphatase domain"/>
    <property type="match status" value="1"/>
</dbReference>
<dbReference type="InterPro" id="IPR039248">
    <property type="entry name" value="Ptase_RsbX"/>
</dbReference>
<name>A0A9D1SWD7_9FIRM</name>
<evidence type="ECO:0000313" key="2">
    <source>
        <dbReference type="EMBL" id="HIU98525.1"/>
    </source>
</evidence>
<dbReference type="PANTHER" id="PTHR35801">
    <property type="entry name" value="PHOSPHOSERINE PHOSPHATASE RSBX"/>
    <property type="match status" value="1"/>
</dbReference>
<dbReference type="AlphaFoldDB" id="A0A9D1SWD7"/>
<dbReference type="Proteomes" id="UP000886857">
    <property type="component" value="Unassembled WGS sequence"/>
</dbReference>
<comment type="caution">
    <text evidence="2">The sequence shown here is derived from an EMBL/GenBank/DDBJ whole genome shotgun (WGS) entry which is preliminary data.</text>
</comment>
<sequence>MELFLETGYTSLNKKGEELCGDKVEQFSDGKHTTVVLADGLGSGVKANILATLTSKILCTMISNDVGIEECVETVVQTLPVCKVRGVAYATFSVVHVDDEGKGWLFEFDNPEAILIRDGKCGNFDRKEHNILGKKVYASRLALKPDDTIVLMSDGVIHAGIGMLLNFGWLRGDVMKYLDEHHEPGMTARGVACLLAGACNDLYVGEPGDDTTVAAVRIREVSRVRLMVGPPVEKDRDDFYISRFLGGEGKKIVCGGTSSQIVARYLGEKVSASFEFPDKDVPPIGYIKGIDLTTEGVLTLRKLLELSEAYLSSSDLSPKHSSKKDGASLLANMLFEEATHVTFFVGQSINAAHQGLPIDITMKLKLVESLTENLKKMGKVVEVNYD</sequence>
<reference evidence="2" key="1">
    <citation type="submission" date="2020-10" db="EMBL/GenBank/DDBJ databases">
        <authorList>
            <person name="Gilroy R."/>
        </authorList>
    </citation>
    <scope>NUCLEOTIDE SEQUENCE</scope>
    <source>
        <strain evidence="2">10406</strain>
    </source>
</reference>
<dbReference type="Pfam" id="PF07228">
    <property type="entry name" value="SpoIIE"/>
    <property type="match status" value="1"/>
</dbReference>
<evidence type="ECO:0000259" key="1">
    <source>
        <dbReference type="SMART" id="SM00331"/>
    </source>
</evidence>
<reference evidence="2" key="2">
    <citation type="journal article" date="2021" name="PeerJ">
        <title>Extensive microbial diversity within the chicken gut microbiome revealed by metagenomics and culture.</title>
        <authorList>
            <person name="Gilroy R."/>
            <person name="Ravi A."/>
            <person name="Getino M."/>
            <person name="Pursley I."/>
            <person name="Horton D.L."/>
            <person name="Alikhan N.F."/>
            <person name="Baker D."/>
            <person name="Gharbi K."/>
            <person name="Hall N."/>
            <person name="Watson M."/>
            <person name="Adriaenssens E.M."/>
            <person name="Foster-Nyarko E."/>
            <person name="Jarju S."/>
            <person name="Secka A."/>
            <person name="Antonio M."/>
            <person name="Oren A."/>
            <person name="Chaudhuri R.R."/>
            <person name="La Ragione R."/>
            <person name="Hildebrand F."/>
            <person name="Pallen M.J."/>
        </authorList>
    </citation>
    <scope>NUCLEOTIDE SEQUENCE</scope>
    <source>
        <strain evidence="2">10406</strain>
    </source>
</reference>
<dbReference type="InterPro" id="IPR001932">
    <property type="entry name" value="PPM-type_phosphatase-like_dom"/>
</dbReference>
<accession>A0A9D1SWD7</accession>